<dbReference type="Proteomes" id="UP000435802">
    <property type="component" value="Unassembled WGS sequence"/>
</dbReference>
<gene>
    <name evidence="3" type="ORF">GR138_12780</name>
</gene>
<dbReference type="RefSeq" id="WP_160859613.1">
    <property type="nucleotide sequence ID" value="NZ_WUMK01000004.1"/>
</dbReference>
<proteinExistence type="predicted"/>
<reference evidence="3 4" key="1">
    <citation type="submission" date="2019-12" db="EMBL/GenBank/DDBJ databases">
        <title>Shinella kummerowiae sp. nov., a symbiotic bacterium isolated from root nodules of the herbal legume Kummerowia stipulacea.</title>
        <authorList>
            <person name="Gao J."/>
        </authorList>
    </citation>
    <scope>NUCLEOTIDE SEQUENCE [LARGE SCALE GENOMIC DNA]</scope>
    <source>
        <strain evidence="3 4">CCBAU 25048</strain>
    </source>
</reference>
<feature type="compositionally biased region" description="Basic and acidic residues" evidence="1">
    <location>
        <begin position="431"/>
        <end position="441"/>
    </location>
</feature>
<feature type="domain" description="Anti-CBASS protein Acb1-like N-terminal" evidence="2">
    <location>
        <begin position="51"/>
        <end position="406"/>
    </location>
</feature>
<feature type="region of interest" description="Disordered" evidence="1">
    <location>
        <begin position="427"/>
        <end position="460"/>
    </location>
</feature>
<dbReference type="AlphaFoldDB" id="A0A6N8SFH3"/>
<evidence type="ECO:0000313" key="3">
    <source>
        <dbReference type="EMBL" id="MXN46066.1"/>
    </source>
</evidence>
<organism evidence="3 4">
    <name type="scientific">Shinella kummerowiae</name>
    <dbReference type="NCBI Taxonomy" id="417745"/>
    <lineage>
        <taxon>Bacteria</taxon>
        <taxon>Pseudomonadati</taxon>
        <taxon>Pseudomonadota</taxon>
        <taxon>Alphaproteobacteria</taxon>
        <taxon>Hyphomicrobiales</taxon>
        <taxon>Rhizobiaceae</taxon>
        <taxon>Shinella</taxon>
    </lineage>
</organism>
<protein>
    <submittedName>
        <fullName evidence="3">DUF1073 domain-containing protein</fullName>
    </submittedName>
</protein>
<dbReference type="InterPro" id="IPR024459">
    <property type="entry name" value="Acb1-like_N"/>
</dbReference>
<evidence type="ECO:0000256" key="1">
    <source>
        <dbReference type="SAM" id="MobiDB-lite"/>
    </source>
</evidence>
<sequence length="460" mass="51508">MSKVVSLANYAQRRLSGMFPAFFAGGSTKHDHYKDFGYPENLKFTDVYRMYCRNGVAAAGVNKTIGKTWQDNPFLLEKERDGSQDGEDKETSLEKEIRQRFDDLRLWARLAEADRMSMVGAYAGVILRFADSRRFDQPVDKVPGGLLGLVEVIPAWEGQLQVSQWDTDETSETYGQPKQFQFNESAVDTNSKQPRNLVIHPDRVIVWSKDGTVHGSSSLEPGYNSLVDMEKVRGAGGEGFWKNAKSAPVLEIDKDAKPLEMAKAMGIPANELADKMNDQVADWQAGFDQLLMVMGMQAKTLNVTLPSPEHFYAIALQDFAASMNMPVKILVGMQTGERASQEDAAEWSQTNMSRRANQTVPNIMSLVNRLERVGILPEKDWYLDWADLTEATIGEKIDRANKMADVNVKLKDSGEWGFTPEEIRGAAGYEPLKDDEKYRDDVTDDENAAALGKKPEPKKE</sequence>
<dbReference type="EMBL" id="WUMK01000004">
    <property type="protein sequence ID" value="MXN46066.1"/>
    <property type="molecule type" value="Genomic_DNA"/>
</dbReference>
<dbReference type="OrthoDB" id="7440425at2"/>
<evidence type="ECO:0000259" key="2">
    <source>
        <dbReference type="Pfam" id="PF06381"/>
    </source>
</evidence>
<comment type="caution">
    <text evidence="3">The sequence shown here is derived from an EMBL/GenBank/DDBJ whole genome shotgun (WGS) entry which is preliminary data.</text>
</comment>
<name>A0A6N8SFH3_9HYPH</name>
<accession>A0A6N8SFH3</accession>
<keyword evidence="4" id="KW-1185">Reference proteome</keyword>
<evidence type="ECO:0000313" key="4">
    <source>
        <dbReference type="Proteomes" id="UP000435802"/>
    </source>
</evidence>
<dbReference type="Pfam" id="PF06381">
    <property type="entry name" value="Phage_portal_3"/>
    <property type="match status" value="1"/>
</dbReference>